<dbReference type="Pfam" id="PF01541">
    <property type="entry name" value="GIY-YIG"/>
    <property type="match status" value="1"/>
</dbReference>
<comment type="caution">
    <text evidence="2">The sequence shown here is derived from an EMBL/GenBank/DDBJ whole genome shotgun (WGS) entry which is preliminary data.</text>
</comment>
<sequence>MKPILKESKEIAQALLKETPRFEPKIIPETQGVYLIYKRKKIIYVGKGKNLQKRIAKDHLSVGVRGIKSAFQRKVHRIYEIPFGLQMKKWISRNCKFTYKAIKDADMCSLVESLLITYLRSNGQKLLNS</sequence>
<protein>
    <recommendedName>
        <fullName evidence="1">GIY-YIG domain-containing protein</fullName>
    </recommendedName>
</protein>
<proteinExistence type="predicted"/>
<dbReference type="SUPFAM" id="SSF82771">
    <property type="entry name" value="GIY-YIG endonuclease"/>
    <property type="match status" value="1"/>
</dbReference>
<dbReference type="EMBL" id="LBWS01000001">
    <property type="protein sequence ID" value="KKR15459.1"/>
    <property type="molecule type" value="Genomic_DNA"/>
</dbReference>
<reference evidence="2 3" key="1">
    <citation type="journal article" date="2015" name="Nature">
        <title>rRNA introns, odd ribosomes, and small enigmatic genomes across a large radiation of phyla.</title>
        <authorList>
            <person name="Brown C.T."/>
            <person name="Hug L.A."/>
            <person name="Thomas B.C."/>
            <person name="Sharon I."/>
            <person name="Castelle C.J."/>
            <person name="Singh A."/>
            <person name="Wilkins M.J."/>
            <person name="Williams K.H."/>
            <person name="Banfield J.F."/>
        </authorList>
    </citation>
    <scope>NUCLEOTIDE SEQUENCE [LARGE SCALE GENOMIC DNA]</scope>
</reference>
<accession>A0A0G0NH36</accession>
<feature type="domain" description="GIY-YIG" evidence="1">
    <location>
        <begin position="32"/>
        <end position="78"/>
    </location>
</feature>
<organism evidence="2 3">
    <name type="scientific">Candidatus Falkowbacteria bacterium GW2011_GWA2_39_24</name>
    <dbReference type="NCBI Taxonomy" id="1618634"/>
    <lineage>
        <taxon>Bacteria</taxon>
        <taxon>Candidatus Falkowiibacteriota</taxon>
    </lineage>
</organism>
<dbReference type="AlphaFoldDB" id="A0A0G0NH36"/>
<name>A0A0G0NH36_9BACT</name>
<dbReference type="InterPro" id="IPR000305">
    <property type="entry name" value="GIY-YIG_endonuc"/>
</dbReference>
<dbReference type="Gene3D" id="3.40.1440.10">
    <property type="entry name" value="GIY-YIG endonuclease"/>
    <property type="match status" value="1"/>
</dbReference>
<dbReference type="Proteomes" id="UP000034048">
    <property type="component" value="Unassembled WGS sequence"/>
</dbReference>
<evidence type="ECO:0000313" key="2">
    <source>
        <dbReference type="EMBL" id="KKR15459.1"/>
    </source>
</evidence>
<dbReference type="InterPro" id="IPR035901">
    <property type="entry name" value="GIY-YIG_endonuc_sf"/>
</dbReference>
<evidence type="ECO:0000259" key="1">
    <source>
        <dbReference type="Pfam" id="PF01541"/>
    </source>
</evidence>
<evidence type="ECO:0000313" key="3">
    <source>
        <dbReference type="Proteomes" id="UP000034048"/>
    </source>
</evidence>
<gene>
    <name evidence="2" type="ORF">UT42_C0001G0016</name>
</gene>